<name>A0A7R9F2E6_9NEOP</name>
<dbReference type="PANTHER" id="PTHR12998">
    <property type="entry name" value="TRNA:M(4)X MODIFICATION ENZYME TRM13 HOMOLOG"/>
    <property type="match status" value="1"/>
</dbReference>
<gene>
    <name evidence="3" type="ORF">TBIB3V08_LOCUS7781</name>
</gene>
<comment type="catalytic activity">
    <reaction evidence="1">
        <text>adenosine(4) in tRNA(His) + S-adenosyl-L-methionine = 2'-O-methyladenosine(4) in tRNA(His) + S-adenosyl-L-homocysteine + H(+)</text>
        <dbReference type="Rhea" id="RHEA:43196"/>
        <dbReference type="Rhea" id="RHEA-COMP:10401"/>
        <dbReference type="Rhea" id="RHEA-COMP:10402"/>
        <dbReference type="ChEBI" id="CHEBI:15378"/>
        <dbReference type="ChEBI" id="CHEBI:57856"/>
        <dbReference type="ChEBI" id="CHEBI:59789"/>
        <dbReference type="ChEBI" id="CHEBI:74411"/>
        <dbReference type="ChEBI" id="CHEBI:74477"/>
        <dbReference type="EC" id="2.1.1.225"/>
    </reaction>
</comment>
<evidence type="ECO:0000313" key="3">
    <source>
        <dbReference type="EMBL" id="CAD7445429.1"/>
    </source>
</evidence>
<dbReference type="GO" id="GO:0106050">
    <property type="term" value="F:tRNA 2'-O-methyltransferase activity"/>
    <property type="evidence" value="ECO:0007669"/>
    <property type="project" value="UniProtKB-UniRule"/>
</dbReference>
<dbReference type="GO" id="GO:0030488">
    <property type="term" value="P:tRNA methylation"/>
    <property type="evidence" value="ECO:0007669"/>
    <property type="project" value="InterPro"/>
</dbReference>
<keyword evidence="1" id="KW-0479">Metal-binding</keyword>
<comment type="catalytic activity">
    <reaction evidence="1">
        <text>cytidine(4) in tRNA(Pro) + S-adenosyl-L-methionine = 2'-O-methylcytidine(4) in tRNA(Pro) + S-adenosyl-L-homocysteine + H(+)</text>
        <dbReference type="Rhea" id="RHEA:32767"/>
        <dbReference type="Rhea" id="RHEA-COMP:10397"/>
        <dbReference type="Rhea" id="RHEA-COMP:10398"/>
        <dbReference type="ChEBI" id="CHEBI:15378"/>
        <dbReference type="ChEBI" id="CHEBI:57856"/>
        <dbReference type="ChEBI" id="CHEBI:59789"/>
        <dbReference type="ChEBI" id="CHEBI:74495"/>
        <dbReference type="ChEBI" id="CHEBI:82748"/>
        <dbReference type="EC" id="2.1.1.225"/>
    </reaction>
</comment>
<dbReference type="AlphaFoldDB" id="A0A7R9F2E6"/>
<dbReference type="Pfam" id="PF05206">
    <property type="entry name" value="TRM13"/>
    <property type="match status" value="1"/>
</dbReference>
<dbReference type="GO" id="GO:0008270">
    <property type="term" value="F:zinc ion binding"/>
    <property type="evidence" value="ECO:0007669"/>
    <property type="project" value="UniProtKB-KW"/>
</dbReference>
<accession>A0A7R9F2E6</accession>
<evidence type="ECO:0000256" key="1">
    <source>
        <dbReference type="RuleBase" id="RU367103"/>
    </source>
</evidence>
<sequence>MTHRITSALEVLLDKKQISSMQANAVKRDYLDFVSKPEVNHCLKGFTSSQLSYWLGAALHDRKECMLLLVDRASHRHKFDNRFKGVVHPHVCRVRTDIADLCLNNYDQVNAFENVVTVAKHLCGAATEHTTLETSARSEEPEKARIRQAIPRTNLLLTGTFFVPTPQD</sequence>
<organism evidence="3">
    <name type="scientific">Timema bartmani</name>
    <dbReference type="NCBI Taxonomy" id="61472"/>
    <lineage>
        <taxon>Eukaryota</taxon>
        <taxon>Metazoa</taxon>
        <taxon>Ecdysozoa</taxon>
        <taxon>Arthropoda</taxon>
        <taxon>Hexapoda</taxon>
        <taxon>Insecta</taxon>
        <taxon>Pterygota</taxon>
        <taxon>Neoptera</taxon>
        <taxon>Polyneoptera</taxon>
        <taxon>Phasmatodea</taxon>
        <taxon>Timematodea</taxon>
        <taxon>Timematoidea</taxon>
        <taxon>Timematidae</taxon>
        <taxon>Timema</taxon>
    </lineage>
</organism>
<dbReference type="InterPro" id="IPR039044">
    <property type="entry name" value="Trm13"/>
</dbReference>
<reference evidence="3" key="1">
    <citation type="submission" date="2020-11" db="EMBL/GenBank/DDBJ databases">
        <authorList>
            <person name="Tran Van P."/>
        </authorList>
    </citation>
    <scope>NUCLEOTIDE SEQUENCE</scope>
</reference>
<dbReference type="EMBL" id="OD567268">
    <property type="protein sequence ID" value="CAD7445429.1"/>
    <property type="molecule type" value="Genomic_DNA"/>
</dbReference>
<dbReference type="PANTHER" id="PTHR12998:SF0">
    <property type="entry name" value="TRNA:M(4)X MODIFICATION ENZYME TRM13 HOMOLOG"/>
    <property type="match status" value="1"/>
</dbReference>
<keyword evidence="1" id="KW-0949">S-adenosyl-L-methionine</keyword>
<protein>
    <recommendedName>
        <fullName evidence="1">tRNA:m(4)X modification enzyme TRM13</fullName>
        <ecNumber evidence="1">2.1.1.225</ecNumber>
    </recommendedName>
</protein>
<dbReference type="EC" id="2.1.1.225" evidence="1"/>
<evidence type="ECO:0000259" key="2">
    <source>
        <dbReference type="Pfam" id="PF05206"/>
    </source>
</evidence>
<comment type="function">
    <text evidence="1">tRNA methylase which 2'-O-methylates cytidine(4) in tRNA(Pro) and tRNA(Gly)(GCC), and adenosine(4) in tRNA(His).</text>
</comment>
<keyword evidence="1" id="KW-0862">Zinc</keyword>
<feature type="domain" description="Methyltransferase TRM13" evidence="2">
    <location>
        <begin position="45"/>
        <end position="142"/>
    </location>
</feature>
<keyword evidence="1" id="KW-0489">Methyltransferase</keyword>
<keyword evidence="1" id="KW-0808">Transferase</keyword>
<dbReference type="InterPro" id="IPR007871">
    <property type="entry name" value="Methyltransferase_TRM13"/>
</dbReference>
<keyword evidence="1" id="KW-0863">Zinc-finger</keyword>
<comment type="catalytic activity">
    <reaction evidence="1">
        <text>cytidine(4) in tRNA(Gly)(GCC) + S-adenosyl-L-methionine = 2'-O-methylcytidine(4) in tRNA(Gly)(GCC) + S-adenosyl-L-homocysteine + H(+)</text>
        <dbReference type="Rhea" id="RHEA:43192"/>
        <dbReference type="Rhea" id="RHEA-COMP:10399"/>
        <dbReference type="Rhea" id="RHEA-COMP:10400"/>
        <dbReference type="ChEBI" id="CHEBI:15378"/>
        <dbReference type="ChEBI" id="CHEBI:57856"/>
        <dbReference type="ChEBI" id="CHEBI:59789"/>
        <dbReference type="ChEBI" id="CHEBI:74495"/>
        <dbReference type="ChEBI" id="CHEBI:82748"/>
        <dbReference type="EC" id="2.1.1.225"/>
    </reaction>
</comment>
<keyword evidence="1" id="KW-0819">tRNA processing</keyword>
<proteinExistence type="inferred from homology"/>
<comment type="similarity">
    <text evidence="1">Belongs to the methyltransferase TRM13 family.</text>
</comment>